<accession>A0A2A6CNV4</accession>
<dbReference type="Proteomes" id="UP000005239">
    <property type="component" value="Unassembled WGS sequence"/>
</dbReference>
<evidence type="ECO:0000313" key="1">
    <source>
        <dbReference type="EnsemblMetazoa" id="PPA31315.1"/>
    </source>
</evidence>
<organism evidence="1 2">
    <name type="scientific">Pristionchus pacificus</name>
    <name type="common">Parasitic nematode worm</name>
    <dbReference type="NCBI Taxonomy" id="54126"/>
    <lineage>
        <taxon>Eukaryota</taxon>
        <taxon>Metazoa</taxon>
        <taxon>Ecdysozoa</taxon>
        <taxon>Nematoda</taxon>
        <taxon>Chromadorea</taxon>
        <taxon>Rhabditida</taxon>
        <taxon>Rhabditina</taxon>
        <taxon>Diplogasteromorpha</taxon>
        <taxon>Diplogasteroidea</taxon>
        <taxon>Neodiplogasteridae</taxon>
        <taxon>Pristionchus</taxon>
    </lineage>
</organism>
<dbReference type="AlphaFoldDB" id="A0A2A6CNV4"/>
<proteinExistence type="predicted"/>
<reference evidence="1" key="2">
    <citation type="submission" date="2022-06" db="UniProtKB">
        <authorList>
            <consortium name="EnsemblMetazoa"/>
        </authorList>
    </citation>
    <scope>IDENTIFICATION</scope>
    <source>
        <strain evidence="1">PS312</strain>
    </source>
</reference>
<evidence type="ECO:0000313" key="2">
    <source>
        <dbReference type="Proteomes" id="UP000005239"/>
    </source>
</evidence>
<keyword evidence="2" id="KW-1185">Reference proteome</keyword>
<name>A0A2A6CNV4_PRIPA</name>
<accession>A0A8R1UI81</accession>
<gene>
    <name evidence="1" type="primary">WBGene00204180</name>
</gene>
<dbReference type="EnsemblMetazoa" id="PPA31315.1">
    <property type="protein sequence ID" value="PPA31315.1"/>
    <property type="gene ID" value="WBGene00204180"/>
</dbReference>
<sequence length="113" mass="13051">MRRPHRLLVSAQPLWQQHLRFDDGVVLSEDLWKMRHASWLPIGDGVLNEVAFTKHESDRPSQGPQLSAAFEENEGDKKLHADIKPNVKKSRSVKRLSEHIEVVVGLVHYHFEI</sequence>
<protein>
    <submittedName>
        <fullName evidence="1">Uncharacterized protein</fullName>
    </submittedName>
</protein>
<reference evidence="2" key="1">
    <citation type="journal article" date="2008" name="Nat. Genet.">
        <title>The Pristionchus pacificus genome provides a unique perspective on nematode lifestyle and parasitism.</title>
        <authorList>
            <person name="Dieterich C."/>
            <person name="Clifton S.W."/>
            <person name="Schuster L.N."/>
            <person name="Chinwalla A."/>
            <person name="Delehaunty K."/>
            <person name="Dinkelacker I."/>
            <person name="Fulton L."/>
            <person name="Fulton R."/>
            <person name="Godfrey J."/>
            <person name="Minx P."/>
            <person name="Mitreva M."/>
            <person name="Roeseler W."/>
            <person name="Tian H."/>
            <person name="Witte H."/>
            <person name="Yang S.P."/>
            <person name="Wilson R.K."/>
            <person name="Sommer R.J."/>
        </authorList>
    </citation>
    <scope>NUCLEOTIDE SEQUENCE [LARGE SCALE GENOMIC DNA]</scope>
    <source>
        <strain evidence="2">PS312</strain>
    </source>
</reference>